<dbReference type="GO" id="GO:0005886">
    <property type="term" value="C:plasma membrane"/>
    <property type="evidence" value="ECO:0007669"/>
    <property type="project" value="UniProtKB-SubCell"/>
</dbReference>
<dbReference type="Pfam" id="PF00512">
    <property type="entry name" value="HisKA"/>
    <property type="match status" value="1"/>
</dbReference>
<dbReference type="PROSITE" id="PS50123">
    <property type="entry name" value="CHER"/>
    <property type="match status" value="1"/>
</dbReference>
<dbReference type="SMART" id="SM00448">
    <property type="entry name" value="REC"/>
    <property type="match status" value="1"/>
</dbReference>
<dbReference type="Pfam" id="PF13596">
    <property type="entry name" value="PAS_10"/>
    <property type="match status" value="1"/>
</dbReference>
<dbReference type="SUPFAM" id="SSF52738">
    <property type="entry name" value="Methylesterase CheB, C-terminal domain"/>
    <property type="match status" value="1"/>
</dbReference>
<dbReference type="GO" id="GO:0005737">
    <property type="term" value="C:cytoplasm"/>
    <property type="evidence" value="ECO:0007669"/>
    <property type="project" value="InterPro"/>
</dbReference>
<feature type="domain" description="PAS" evidence="13">
    <location>
        <begin position="842"/>
        <end position="912"/>
    </location>
</feature>
<dbReference type="PANTHER" id="PTHR24422">
    <property type="entry name" value="CHEMOTAXIS PROTEIN METHYLTRANSFERASE"/>
    <property type="match status" value="1"/>
</dbReference>
<keyword evidence="8" id="KW-0378">Hydrolase</keyword>
<dbReference type="SUPFAM" id="SSF47384">
    <property type="entry name" value="Homodimeric domain of signal transducing histidine kinase"/>
    <property type="match status" value="1"/>
</dbReference>
<dbReference type="Pfam" id="PF01339">
    <property type="entry name" value="CheB_methylest"/>
    <property type="match status" value="1"/>
</dbReference>
<dbReference type="InterPro" id="IPR036890">
    <property type="entry name" value="HATPase_C_sf"/>
</dbReference>
<evidence type="ECO:0000259" key="14">
    <source>
        <dbReference type="PROSITE" id="PS50113"/>
    </source>
</evidence>
<dbReference type="SMART" id="SM00138">
    <property type="entry name" value="MeTrc"/>
    <property type="match status" value="1"/>
</dbReference>
<keyword evidence="6" id="KW-0808">Transferase</keyword>
<dbReference type="FunFam" id="3.30.565.10:FF:000006">
    <property type="entry name" value="Sensor histidine kinase WalK"/>
    <property type="match status" value="1"/>
</dbReference>
<evidence type="ECO:0000256" key="7">
    <source>
        <dbReference type="ARBA" id="ARBA00022777"/>
    </source>
</evidence>
<dbReference type="CDD" id="cd00130">
    <property type="entry name" value="PAS"/>
    <property type="match status" value="2"/>
</dbReference>
<dbReference type="CDD" id="cd00075">
    <property type="entry name" value="HATPase"/>
    <property type="match status" value="1"/>
</dbReference>
<dbReference type="Proteomes" id="UP000283709">
    <property type="component" value="Unassembled WGS sequence"/>
</dbReference>
<comment type="caution">
    <text evidence="17">The sequence shown here is derived from an EMBL/GenBank/DDBJ whole genome shotgun (WGS) entry which is preliminary data.</text>
</comment>
<dbReference type="InterPro" id="IPR035965">
    <property type="entry name" value="PAS-like_dom_sf"/>
</dbReference>
<dbReference type="SUPFAM" id="SSF52172">
    <property type="entry name" value="CheY-like"/>
    <property type="match status" value="1"/>
</dbReference>
<dbReference type="NCBIfam" id="TIGR00229">
    <property type="entry name" value="sensory_box"/>
    <property type="match status" value="1"/>
</dbReference>
<dbReference type="InterPro" id="IPR011006">
    <property type="entry name" value="CheY-like_superfamily"/>
</dbReference>
<dbReference type="EC" id="2.7.13.3" evidence="3"/>
<feature type="active site" evidence="8">
    <location>
        <position position="145"/>
    </location>
</feature>
<dbReference type="InterPro" id="IPR022641">
    <property type="entry name" value="CheR_N"/>
</dbReference>
<dbReference type="Pfam" id="PF02518">
    <property type="entry name" value="HATPase_c"/>
    <property type="match status" value="1"/>
</dbReference>
<feature type="modified residue" description="4-aspartylphosphate" evidence="9">
    <location>
        <position position="1272"/>
    </location>
</feature>
<evidence type="ECO:0000259" key="12">
    <source>
        <dbReference type="PROSITE" id="PS50110"/>
    </source>
</evidence>
<comment type="catalytic activity">
    <reaction evidence="1">
        <text>ATP + protein L-histidine = ADP + protein N-phospho-L-histidine.</text>
        <dbReference type="EC" id="2.7.13.3"/>
    </reaction>
</comment>
<dbReference type="Gene3D" id="3.40.50.180">
    <property type="entry name" value="Methylesterase CheB, C-terminal domain"/>
    <property type="match status" value="1"/>
</dbReference>
<dbReference type="InterPro" id="IPR000700">
    <property type="entry name" value="PAS-assoc_C"/>
</dbReference>
<evidence type="ECO:0000256" key="4">
    <source>
        <dbReference type="ARBA" id="ARBA00022500"/>
    </source>
</evidence>
<dbReference type="Pfam" id="PF00072">
    <property type="entry name" value="Response_reg"/>
    <property type="match status" value="1"/>
</dbReference>
<dbReference type="InterPro" id="IPR036097">
    <property type="entry name" value="HisK_dim/P_sf"/>
</dbReference>
<dbReference type="OrthoDB" id="9816309at2"/>
<dbReference type="GO" id="GO:0000155">
    <property type="term" value="F:phosphorelay sensor kinase activity"/>
    <property type="evidence" value="ECO:0007669"/>
    <property type="project" value="InterPro"/>
</dbReference>
<dbReference type="Pfam" id="PF03705">
    <property type="entry name" value="CheR_N"/>
    <property type="match status" value="1"/>
</dbReference>
<evidence type="ECO:0000256" key="9">
    <source>
        <dbReference type="PROSITE-ProRule" id="PRU00169"/>
    </source>
</evidence>
<evidence type="ECO:0000259" key="11">
    <source>
        <dbReference type="PROSITE" id="PS50109"/>
    </source>
</evidence>
<evidence type="ECO:0000256" key="5">
    <source>
        <dbReference type="ARBA" id="ARBA00022553"/>
    </source>
</evidence>
<dbReference type="GO" id="GO:0008984">
    <property type="term" value="F:protein-glutamate methylesterase activity"/>
    <property type="evidence" value="ECO:0007669"/>
    <property type="project" value="InterPro"/>
</dbReference>
<dbReference type="InterPro" id="IPR000014">
    <property type="entry name" value="PAS"/>
</dbReference>
<evidence type="ECO:0000256" key="6">
    <source>
        <dbReference type="ARBA" id="ARBA00022679"/>
    </source>
</evidence>
<feature type="domain" description="PAC" evidence="14">
    <location>
        <begin position="915"/>
        <end position="967"/>
    </location>
</feature>
<dbReference type="GO" id="GO:0000156">
    <property type="term" value="F:phosphorelay response regulator activity"/>
    <property type="evidence" value="ECO:0007669"/>
    <property type="project" value="InterPro"/>
</dbReference>
<evidence type="ECO:0000259" key="15">
    <source>
        <dbReference type="PROSITE" id="PS50122"/>
    </source>
</evidence>
<dbReference type="CDD" id="cd17580">
    <property type="entry name" value="REC_2_DhkD-like"/>
    <property type="match status" value="1"/>
</dbReference>
<evidence type="ECO:0000256" key="10">
    <source>
        <dbReference type="SAM" id="Coils"/>
    </source>
</evidence>
<dbReference type="Gene3D" id="1.10.287.130">
    <property type="match status" value="1"/>
</dbReference>
<dbReference type="InterPro" id="IPR029063">
    <property type="entry name" value="SAM-dependent_MTases_sf"/>
</dbReference>
<dbReference type="GO" id="GO:0006355">
    <property type="term" value="P:regulation of DNA-templated transcription"/>
    <property type="evidence" value="ECO:0007669"/>
    <property type="project" value="InterPro"/>
</dbReference>
<evidence type="ECO:0000256" key="2">
    <source>
        <dbReference type="ARBA" id="ARBA00004429"/>
    </source>
</evidence>
<dbReference type="Gene3D" id="3.30.450.20">
    <property type="entry name" value="PAS domain"/>
    <property type="match status" value="2"/>
</dbReference>
<dbReference type="InterPro" id="IPR013767">
    <property type="entry name" value="PAS_fold"/>
</dbReference>
<feature type="active site" evidence="8">
    <location>
        <position position="25"/>
    </location>
</feature>
<dbReference type="InterPro" id="IPR022642">
    <property type="entry name" value="CheR_C"/>
</dbReference>
<dbReference type="GO" id="GO:0006935">
    <property type="term" value="P:chemotaxis"/>
    <property type="evidence" value="ECO:0007669"/>
    <property type="project" value="UniProtKB-UniRule"/>
</dbReference>
<dbReference type="EMBL" id="MCAS01000020">
    <property type="protein sequence ID" value="RKF44261.1"/>
    <property type="molecule type" value="Genomic_DNA"/>
</dbReference>
<dbReference type="SUPFAM" id="SSF55785">
    <property type="entry name" value="PYP-like sensor domain (PAS domain)"/>
    <property type="match status" value="2"/>
</dbReference>
<dbReference type="SUPFAM" id="SSF53335">
    <property type="entry name" value="S-adenosyl-L-methionine-dependent methyltransferases"/>
    <property type="match status" value="1"/>
</dbReference>
<evidence type="ECO:0000256" key="3">
    <source>
        <dbReference type="ARBA" id="ARBA00012438"/>
    </source>
</evidence>
<dbReference type="SMART" id="SM00387">
    <property type="entry name" value="HATPase_c"/>
    <property type="match status" value="1"/>
</dbReference>
<feature type="domain" description="CheB-type methylesterase" evidence="15">
    <location>
        <begin position="14"/>
        <end position="203"/>
    </location>
</feature>
<feature type="domain" description="Histidine kinase" evidence="11">
    <location>
        <begin position="985"/>
        <end position="1202"/>
    </location>
</feature>
<organism evidence="17 18">
    <name type="scientific">Paraburkholderia fungorum</name>
    <dbReference type="NCBI Taxonomy" id="134537"/>
    <lineage>
        <taxon>Bacteria</taxon>
        <taxon>Pseudomonadati</taxon>
        <taxon>Pseudomonadota</taxon>
        <taxon>Betaproteobacteria</taxon>
        <taxon>Burkholderiales</taxon>
        <taxon>Burkholderiaceae</taxon>
        <taxon>Paraburkholderia</taxon>
    </lineage>
</organism>
<feature type="active site" evidence="8">
    <location>
        <position position="53"/>
    </location>
</feature>
<dbReference type="InterPro" id="IPR050903">
    <property type="entry name" value="Bact_Chemotaxis_MeTrfase"/>
</dbReference>
<dbReference type="Pfam" id="PF00989">
    <property type="entry name" value="PAS"/>
    <property type="match status" value="1"/>
</dbReference>
<dbReference type="SMART" id="SM00388">
    <property type="entry name" value="HisKA"/>
    <property type="match status" value="1"/>
</dbReference>
<dbReference type="SUPFAM" id="SSF55874">
    <property type="entry name" value="ATPase domain of HSP90 chaperone/DNA topoisomerase II/histidine kinase"/>
    <property type="match status" value="1"/>
</dbReference>
<dbReference type="CDD" id="cd00082">
    <property type="entry name" value="HisKA"/>
    <property type="match status" value="1"/>
</dbReference>
<dbReference type="PROSITE" id="PS50112">
    <property type="entry name" value="PAS"/>
    <property type="match status" value="1"/>
</dbReference>
<dbReference type="CDD" id="cd16434">
    <property type="entry name" value="CheB-CheR_fusion"/>
    <property type="match status" value="1"/>
</dbReference>
<dbReference type="PROSITE" id="PS50113">
    <property type="entry name" value="PAC"/>
    <property type="match status" value="1"/>
</dbReference>
<sequence length="1337" mass="145231">MLGSKEQSSRVAPPAPARIVAIGGSAGALHALGQFFRAASAMPHDVAFVVVVHLSPDSESHLPELLARDTSLAVSMIEDGEPIRAGCVYVIPPKVLVGVSQGTFKLIPAVGRPEIPMPIDRLFSSLAADQHERAIGIVLTGANADGAAGLRAIKAEGGMVMAQTPESAEHSAMPRHAIATGLVDYVLPVAKMPAALIDYIERPAALSLPAMENEEHPADLDPVLRALAAAGADFRGYKRGTMERRIARRMTVNRVNSLDAYCDILRSRVEEADALSLDMMIGVTEFFRDPEAWKVLAERVLTDLLDEPEGDQPLRVWVPGCATGEEAYSMAMLLTEEIEKRNGSRKFMILASDVNRAALARARTGIYTPGVALPLGEARLDRFFHPQGDGYQVRQDLRETILFTPQNLIADPPFSRVDLISCRNLLIYLEPEAQQRVFELFHFSLNPKRYLFLGRSESTDPDSVQFQEMSKAWRIYQRSPAAAPGVSGYRFSTLTVRREEFPPTGRMGARSKGYAELVNATLLTEHHAASVLVNAAHQVLYVSGSADDYLGQPAGEPTGNILDMARESLRLKLRIVLRRAGESESGSPVSEVVSDGETPGVKITVTRPFDTTHSGKALLIIFARLPVIDRPASPVPSGIDSDLWHLESELRTTQSVLGSTIEELEESNSELRVSNEEILSMNEELRSANEELETSKEELQAVNEQLNQVNAQLEHKIGQAEALAEDVTSLLASTEIATLLLDRQGTIKRFTPSAARMLGLALPDTGHTLAEVLGAPLGETLAKDVEQVLSGATGNAEREIETATRQWYVRRVTPYVALHGKAPAGVVVTWTDITHVKRADERSRRLAAVVQDSNDAITVFDLNGRFLAWNRAATAMYGYSEAEALRMSVSNMLPRGARQDHLDFILQALHNEAFHSYETRRLAKDGRVIDVWMTMSLLLDDAGNAMGVASTERDLSNRSVSNQHLRERADQLALADRRKNEFLAMLGHELRNPLAALVSAGNLLVSESAGDARKNWAAGVIQRQVRAMMHLVNDMLDITRITSGSIELNRQTVLLKTVVQSAIEVCQPIIDERHHTLSVSLPEEPVYLHADATRLSQVIENIVINAAKFTPAGGTIQLRATRAAGRLSLSIKDNGRGIPPLMLGSLFEMFVQGPASGHQRQSGLGVGLSVVKRLVELHGGSVRAISDGRTGSEFIVDLPIGASPGAEGDVDAPLVRTPMPAKRILIIDDNTDASEALAMLLAIEGHDVQTRSDGMSGIAAVETFGPDVVLLDIGLPDQDGYEVAKQLRKSGPGGAITLIAVTGYGMPTDRMRSAEAGFDHHLTKPVDPEGLLRLLSE</sequence>
<evidence type="ECO:0000256" key="8">
    <source>
        <dbReference type="PROSITE-ProRule" id="PRU00050"/>
    </source>
</evidence>
<keyword evidence="4 8" id="KW-0145">Chemotaxis</keyword>
<evidence type="ECO:0000259" key="16">
    <source>
        <dbReference type="PROSITE" id="PS50123"/>
    </source>
</evidence>
<comment type="subcellular location">
    <subcellularLocation>
        <location evidence="2">Cell inner membrane</location>
        <topology evidence="2">Multi-pass membrane protein</topology>
    </subcellularLocation>
</comment>
<dbReference type="PROSITE" id="PS50109">
    <property type="entry name" value="HIS_KIN"/>
    <property type="match status" value="1"/>
</dbReference>
<keyword evidence="5 9" id="KW-0597">Phosphoprotein</keyword>
<dbReference type="Pfam" id="PF01739">
    <property type="entry name" value="CheR"/>
    <property type="match status" value="1"/>
</dbReference>
<dbReference type="InterPro" id="IPR001789">
    <property type="entry name" value="Sig_transdc_resp-reg_receiver"/>
</dbReference>
<feature type="domain" description="CheR-type methyltransferase" evidence="16">
    <location>
        <begin position="230"/>
        <end position="458"/>
    </location>
</feature>
<evidence type="ECO:0000313" key="17">
    <source>
        <dbReference type="EMBL" id="RKF44261.1"/>
    </source>
</evidence>
<dbReference type="InterPro" id="IPR000673">
    <property type="entry name" value="Sig_transdc_resp-reg_Me-estase"/>
</dbReference>
<reference evidence="17 18" key="1">
    <citation type="submission" date="2016-07" db="EMBL/GenBank/DDBJ databases">
        <title>Genome analysis of Burkholderia fungorum ES3-20.</title>
        <authorList>
            <person name="Xu D."/>
            <person name="Yao R."/>
            <person name="Zheng S."/>
        </authorList>
    </citation>
    <scope>NUCLEOTIDE SEQUENCE [LARGE SCALE GENOMIC DNA]</scope>
    <source>
        <strain evidence="17 18">ES3-20</strain>
    </source>
</reference>
<dbReference type="PROSITE" id="PS50122">
    <property type="entry name" value="CHEB"/>
    <property type="match status" value="1"/>
</dbReference>
<protein>
    <recommendedName>
        <fullName evidence="3">histidine kinase</fullName>
        <ecNumber evidence="3">2.7.13.3</ecNumber>
    </recommendedName>
</protein>
<dbReference type="SMART" id="SM00091">
    <property type="entry name" value="PAS"/>
    <property type="match status" value="3"/>
</dbReference>
<dbReference type="SUPFAM" id="SSF47757">
    <property type="entry name" value="Chemotaxis receptor methyltransferase CheR, N-terminal domain"/>
    <property type="match status" value="1"/>
</dbReference>
<dbReference type="GO" id="GO:0008757">
    <property type="term" value="F:S-adenosylmethionine-dependent methyltransferase activity"/>
    <property type="evidence" value="ECO:0007669"/>
    <property type="project" value="InterPro"/>
</dbReference>
<dbReference type="Gene3D" id="3.40.50.2300">
    <property type="match status" value="1"/>
</dbReference>
<dbReference type="PROSITE" id="PS50110">
    <property type="entry name" value="RESPONSE_REGULATORY"/>
    <property type="match status" value="1"/>
</dbReference>
<gene>
    <name evidence="17" type="ORF">BCY88_29470</name>
</gene>
<dbReference type="Gene3D" id="3.30.565.10">
    <property type="entry name" value="Histidine kinase-like ATPase, C-terminal domain"/>
    <property type="match status" value="1"/>
</dbReference>
<keyword evidence="10" id="KW-0175">Coiled coil</keyword>
<dbReference type="InterPro" id="IPR005467">
    <property type="entry name" value="His_kinase_dom"/>
</dbReference>
<evidence type="ECO:0000256" key="1">
    <source>
        <dbReference type="ARBA" id="ARBA00000085"/>
    </source>
</evidence>
<feature type="coiled-coil region" evidence="10">
    <location>
        <begin position="661"/>
        <end position="723"/>
    </location>
</feature>
<evidence type="ECO:0000313" key="18">
    <source>
        <dbReference type="Proteomes" id="UP000283709"/>
    </source>
</evidence>
<feature type="domain" description="Response regulatory" evidence="12">
    <location>
        <begin position="1223"/>
        <end position="1337"/>
    </location>
</feature>
<proteinExistence type="predicted"/>
<accession>A0A3R7HNF6</accession>
<dbReference type="PRINTS" id="PR00996">
    <property type="entry name" value="CHERMTFRASE"/>
</dbReference>
<dbReference type="Gene3D" id="3.40.50.150">
    <property type="entry name" value="Vaccinia Virus protein VP39"/>
    <property type="match status" value="1"/>
</dbReference>
<dbReference type="InterPro" id="IPR000780">
    <property type="entry name" value="CheR_MeTrfase"/>
</dbReference>
<dbReference type="InterPro" id="IPR035909">
    <property type="entry name" value="CheB_C"/>
</dbReference>
<evidence type="ECO:0000259" key="13">
    <source>
        <dbReference type="PROSITE" id="PS50112"/>
    </source>
</evidence>
<dbReference type="InterPro" id="IPR003661">
    <property type="entry name" value="HisK_dim/P_dom"/>
</dbReference>
<keyword evidence="7" id="KW-0418">Kinase</keyword>
<dbReference type="PANTHER" id="PTHR24422:SF27">
    <property type="entry name" value="PROTEIN-GLUTAMATE O-METHYLTRANSFERASE"/>
    <property type="match status" value="1"/>
</dbReference>
<name>A0A3R7HNF6_9BURK</name>
<dbReference type="InterPro" id="IPR003594">
    <property type="entry name" value="HATPase_dom"/>
</dbReference>
<dbReference type="RefSeq" id="WP_120345891.1">
    <property type="nucleotide sequence ID" value="NZ_MCAS01000020.1"/>
</dbReference>